<evidence type="ECO:0000313" key="2">
    <source>
        <dbReference type="EMBL" id="AXV09113.1"/>
    </source>
</evidence>
<keyword evidence="2" id="KW-0413">Isomerase</keyword>
<name>A0A346Y3R6_9ACTN</name>
<organism evidence="2 3">
    <name type="scientific">Euzebya pacifica</name>
    <dbReference type="NCBI Taxonomy" id="1608957"/>
    <lineage>
        <taxon>Bacteria</taxon>
        <taxon>Bacillati</taxon>
        <taxon>Actinomycetota</taxon>
        <taxon>Nitriliruptoria</taxon>
        <taxon>Euzebyales</taxon>
    </lineage>
</organism>
<evidence type="ECO:0000259" key="1">
    <source>
        <dbReference type="Pfam" id="PF01261"/>
    </source>
</evidence>
<dbReference type="AlphaFoldDB" id="A0A346Y3R6"/>
<accession>A0A346Y3R6</accession>
<dbReference type="Pfam" id="PF01261">
    <property type="entry name" value="AP_endonuc_2"/>
    <property type="match status" value="1"/>
</dbReference>
<feature type="domain" description="Xylose isomerase-like TIM barrel" evidence="1">
    <location>
        <begin position="51"/>
        <end position="269"/>
    </location>
</feature>
<dbReference type="InterPro" id="IPR013022">
    <property type="entry name" value="Xyl_isomerase-like_TIM-brl"/>
</dbReference>
<dbReference type="Proteomes" id="UP000264006">
    <property type="component" value="Chromosome"/>
</dbReference>
<dbReference type="GO" id="GO:0016853">
    <property type="term" value="F:isomerase activity"/>
    <property type="evidence" value="ECO:0007669"/>
    <property type="project" value="UniProtKB-KW"/>
</dbReference>
<sequence length="318" mass="34704">MPGATPVRAEPRPGHYEMPIDDGAIVPRERIGIQLYTLRATVRELGYDRVFRRLAAIGYTQVEFAGYEGEDPTGLSRAGLAELLEEYGLTPAGAHMQGAINDSTIDDHIQQALDLGVPAIGQASLPTTFDQATIDSWNRWGARAADAGLTFYLHNHSGELQTTDANGKTPYERYIEETDPAAVSFELDVYWAFNATVANPSLDPAQLVIDHADRFALYHVKDGHEPGSQPPDVSNPFGLVFGGAGYSMTHLGQGDIDYETFFNRIRTADIAAGRPADGRHRGYMLENDNTNGQADTKEAWVTAVTGQAWMAHGLRIAE</sequence>
<dbReference type="Gene3D" id="3.20.20.150">
    <property type="entry name" value="Divalent-metal-dependent TIM barrel enzymes"/>
    <property type="match status" value="1"/>
</dbReference>
<dbReference type="SUPFAM" id="SSF51658">
    <property type="entry name" value="Xylose isomerase-like"/>
    <property type="match status" value="1"/>
</dbReference>
<proteinExistence type="predicted"/>
<reference evidence="2 3" key="1">
    <citation type="submission" date="2018-09" db="EMBL/GenBank/DDBJ databases">
        <title>Complete genome sequence of Euzebya sp. DY32-46 isolated from seawater of Pacific Ocean.</title>
        <authorList>
            <person name="Xu L."/>
            <person name="Wu Y.-H."/>
            <person name="Xu X.-W."/>
        </authorList>
    </citation>
    <scope>NUCLEOTIDE SEQUENCE [LARGE SCALE GENOMIC DNA]</scope>
    <source>
        <strain evidence="2 3">DY32-46</strain>
    </source>
</reference>
<gene>
    <name evidence="2" type="ORF">DVS28_a4448</name>
</gene>
<keyword evidence="3" id="KW-1185">Reference proteome</keyword>
<dbReference type="KEGG" id="euz:DVS28_a4448"/>
<protein>
    <submittedName>
        <fullName evidence="2">Xylose isomerase domain protein TIM barrel</fullName>
    </submittedName>
</protein>
<dbReference type="InterPro" id="IPR036237">
    <property type="entry name" value="Xyl_isomerase-like_sf"/>
</dbReference>
<dbReference type="PANTHER" id="PTHR12110:SF41">
    <property type="entry name" value="INOSOSE DEHYDRATASE"/>
    <property type="match status" value="1"/>
</dbReference>
<evidence type="ECO:0000313" key="3">
    <source>
        <dbReference type="Proteomes" id="UP000264006"/>
    </source>
</evidence>
<dbReference type="InterPro" id="IPR050312">
    <property type="entry name" value="IolE/XylAMocC-like"/>
</dbReference>
<dbReference type="EMBL" id="CP031165">
    <property type="protein sequence ID" value="AXV09113.1"/>
    <property type="molecule type" value="Genomic_DNA"/>
</dbReference>
<dbReference type="PANTHER" id="PTHR12110">
    <property type="entry name" value="HYDROXYPYRUVATE ISOMERASE"/>
    <property type="match status" value="1"/>
</dbReference>